<dbReference type="PANTHER" id="PTHR21717">
    <property type="entry name" value="TELOMERIC REPEAT BINDING PROTEIN"/>
    <property type="match status" value="1"/>
</dbReference>
<proteinExistence type="predicted"/>
<feature type="compositionally biased region" description="Low complexity" evidence="2">
    <location>
        <begin position="169"/>
        <end position="178"/>
    </location>
</feature>
<dbReference type="EMBL" id="JAAWWB010000020">
    <property type="protein sequence ID" value="KAG6758329.1"/>
    <property type="molecule type" value="Genomic_DNA"/>
</dbReference>
<dbReference type="GO" id="GO:0043565">
    <property type="term" value="F:sequence-specific DNA binding"/>
    <property type="evidence" value="ECO:0007669"/>
    <property type="project" value="UniProtKB-ARBA"/>
</dbReference>
<comment type="caution">
    <text evidence="4">The sequence shown here is derived from an EMBL/GenBank/DDBJ whole genome shotgun (WGS) entry which is preliminary data.</text>
</comment>
<evidence type="ECO:0000313" key="5">
    <source>
        <dbReference type="Proteomes" id="UP000886885"/>
    </source>
</evidence>
<feature type="domain" description="Telomere repeat-binding protein 1-6-like ubiquitin-like" evidence="3">
    <location>
        <begin position="500"/>
        <end position="567"/>
    </location>
</feature>
<evidence type="ECO:0000256" key="1">
    <source>
        <dbReference type="ARBA" id="ARBA00023125"/>
    </source>
</evidence>
<keyword evidence="5" id="KW-1185">Reference proteome</keyword>
<gene>
    <name evidence="4" type="ORF">POTOM_038672</name>
</gene>
<sequence>MGTDILQSFECGSSSAPSPLQVSNSNSPLLSNPSPSLELSTSIVPEHPIVRMHSMTTRSMNDIYKPKKSFLVTIHPIPSSLEPLNVAAALTDSRWREAMSSELTALMHMVVKKRQYYGFNGFHMPPVPRAPRSARGRGLNKMKVEDSQICAFELLASLAGKLLQESESSASSNASEANDQPIIGGGGGVKFEQDDDRPLKAECLDHGSCGESALFTRFSSPNSDQKCLLNEFPHDESNLFLERSSMIMNSNSSKNGGADLKSVICKSKSACENIPGKIEGSSDSRMSCDGYVDNGFSRQKRCDRLDTRGLIVDPCSSNDPMEMCMKFPALINSVNNVELPSCRDPVPSASIPRHRNGTKLGIRDDDENFTRCNKPLTKSKAFRPPQRIGDRRIRKLLTSKYWKVAPKLKDCEFSKPAFLEGGAKSHHLKRKLCYSRERYQLNTFYKRRKFTDHSVVVTSDGGFSSESVCNSPDKNMTGDKNGASIMFHGHQASFHSKDSQVKFSIKSFRVPELLIEVPESATVGSLKRTVVEAVSAILGGGLRVGVLLHGKKVRDDNRTLLQTGITSNENLDTLGFSLEPTPVQVSPPLCTEDPPALLPHDTSQLISRSPATPIVDSGVSDALPDPPPLTNLDTNIESNRESVSFHADIVTDNTLSDSRALVTVPPVNAEELAMVPLNQKSKRSELVQRRTRRPFSVSEVEALVHAVEELGTGRWRDVKLCSFEDADHRTYVDLKACDYQYRNFLLVAYSVGPAGFVQDKWKTLVHTAQIAPQQRRGEPVPQELLDRVLAAHAYWSQHQAKQHSKNQTATLKITDAHAVRNGVEDIQSI</sequence>
<feature type="region of interest" description="Disordered" evidence="2">
    <location>
        <begin position="169"/>
        <end position="191"/>
    </location>
</feature>
<dbReference type="AlphaFoldDB" id="A0A8X8CLD1"/>
<dbReference type="Proteomes" id="UP000886885">
    <property type="component" value="Chromosome 10D"/>
</dbReference>
<keyword evidence="1" id="KW-0238">DNA-binding</keyword>
<dbReference type="InterPro" id="IPR031105">
    <property type="entry name" value="TRP_plant"/>
</dbReference>
<organism evidence="4 5">
    <name type="scientific">Populus tomentosa</name>
    <name type="common">Chinese white poplar</name>
    <dbReference type="NCBI Taxonomy" id="118781"/>
    <lineage>
        <taxon>Eukaryota</taxon>
        <taxon>Viridiplantae</taxon>
        <taxon>Streptophyta</taxon>
        <taxon>Embryophyta</taxon>
        <taxon>Tracheophyta</taxon>
        <taxon>Spermatophyta</taxon>
        <taxon>Magnoliopsida</taxon>
        <taxon>eudicotyledons</taxon>
        <taxon>Gunneridae</taxon>
        <taxon>Pentapetalae</taxon>
        <taxon>rosids</taxon>
        <taxon>fabids</taxon>
        <taxon>Malpighiales</taxon>
        <taxon>Salicaceae</taxon>
        <taxon>Saliceae</taxon>
        <taxon>Populus</taxon>
    </lineage>
</organism>
<dbReference type="PANTHER" id="PTHR21717:SF73">
    <property type="entry name" value="TELOMERE-BINDING PROTEIN, PUTATIVE-RELATED"/>
    <property type="match status" value="1"/>
</dbReference>
<feature type="compositionally biased region" description="Low complexity" evidence="2">
    <location>
        <begin position="17"/>
        <end position="37"/>
    </location>
</feature>
<feature type="region of interest" description="Disordered" evidence="2">
    <location>
        <begin position="11"/>
        <end position="37"/>
    </location>
</feature>
<dbReference type="InterPro" id="IPR057625">
    <property type="entry name" value="TPR1-6-like_ubiquitin"/>
</dbReference>
<dbReference type="Pfam" id="PF23603">
    <property type="entry name" value="Ubiquitin_TPR1"/>
    <property type="match status" value="1"/>
</dbReference>
<protein>
    <recommendedName>
        <fullName evidence="3">Telomere repeat-binding protein 1-6-like ubiquitin-like domain-containing protein</fullName>
    </recommendedName>
</protein>
<dbReference type="CDD" id="cd11660">
    <property type="entry name" value="SANT_TRF"/>
    <property type="match status" value="1"/>
</dbReference>
<accession>A0A8X8CLD1</accession>
<evidence type="ECO:0000259" key="3">
    <source>
        <dbReference type="Pfam" id="PF23603"/>
    </source>
</evidence>
<name>A0A8X8CLD1_POPTO</name>
<evidence type="ECO:0000256" key="2">
    <source>
        <dbReference type="SAM" id="MobiDB-lite"/>
    </source>
</evidence>
<reference evidence="4" key="1">
    <citation type="journal article" date="2020" name="bioRxiv">
        <title>Hybrid origin of Populus tomentosa Carr. identified through genome sequencing and phylogenomic analysis.</title>
        <authorList>
            <person name="An X."/>
            <person name="Gao K."/>
            <person name="Chen Z."/>
            <person name="Li J."/>
            <person name="Yang X."/>
            <person name="Yang X."/>
            <person name="Zhou J."/>
            <person name="Guo T."/>
            <person name="Zhao T."/>
            <person name="Huang S."/>
            <person name="Miao D."/>
            <person name="Khan W.U."/>
            <person name="Rao P."/>
            <person name="Ye M."/>
            <person name="Lei B."/>
            <person name="Liao W."/>
            <person name="Wang J."/>
            <person name="Ji L."/>
            <person name="Li Y."/>
            <person name="Guo B."/>
            <person name="Mustafa N.S."/>
            <person name="Li S."/>
            <person name="Yun Q."/>
            <person name="Keller S.R."/>
            <person name="Mao J."/>
            <person name="Zhang R."/>
            <person name="Strauss S.H."/>
        </authorList>
    </citation>
    <scope>NUCLEOTIDE SEQUENCE</scope>
    <source>
        <strain evidence="4">GM15</strain>
        <tissue evidence="4">Leaf</tissue>
    </source>
</reference>
<dbReference type="OrthoDB" id="2020981at2759"/>
<evidence type="ECO:0000313" key="4">
    <source>
        <dbReference type="EMBL" id="KAG6758329.1"/>
    </source>
</evidence>